<reference evidence="2 3" key="1">
    <citation type="submission" date="2016-10" db="EMBL/GenBank/DDBJ databases">
        <authorList>
            <person name="de Groot N.N."/>
        </authorList>
    </citation>
    <scope>NUCLEOTIDE SEQUENCE [LARGE SCALE GENOMIC DNA]</scope>
    <source>
        <strain evidence="2 3">CGMCC 1.9159</strain>
    </source>
</reference>
<feature type="region of interest" description="Disordered" evidence="1">
    <location>
        <begin position="1"/>
        <end position="65"/>
    </location>
</feature>
<proteinExistence type="predicted"/>
<dbReference type="STRING" id="686624.SAMN04488242_2591"/>
<dbReference type="AlphaFoldDB" id="A0A1G9MF14"/>
<gene>
    <name evidence="2" type="ORF">SAMN04488242_2591</name>
</gene>
<dbReference type="Proteomes" id="UP000199475">
    <property type="component" value="Unassembled WGS sequence"/>
</dbReference>
<keyword evidence="3" id="KW-1185">Reference proteome</keyword>
<organism evidence="2 3">
    <name type="scientific">Tessaracoccus oleiagri</name>
    <dbReference type="NCBI Taxonomy" id="686624"/>
    <lineage>
        <taxon>Bacteria</taxon>
        <taxon>Bacillati</taxon>
        <taxon>Actinomycetota</taxon>
        <taxon>Actinomycetes</taxon>
        <taxon>Propionibacteriales</taxon>
        <taxon>Propionibacteriaceae</taxon>
        <taxon>Tessaracoccus</taxon>
    </lineage>
</organism>
<protein>
    <submittedName>
        <fullName evidence="2">Uncharacterized protein</fullName>
    </submittedName>
</protein>
<dbReference type="EMBL" id="FNGP01000005">
    <property type="protein sequence ID" value="SDL72789.1"/>
    <property type="molecule type" value="Genomic_DNA"/>
</dbReference>
<dbReference type="RefSeq" id="WP_143008299.1">
    <property type="nucleotide sequence ID" value="NZ_FNGP01000005.1"/>
</dbReference>
<evidence type="ECO:0000313" key="3">
    <source>
        <dbReference type="Proteomes" id="UP000199475"/>
    </source>
</evidence>
<accession>A0A1G9MF14</accession>
<evidence type="ECO:0000313" key="2">
    <source>
        <dbReference type="EMBL" id="SDL72789.1"/>
    </source>
</evidence>
<sequence>MSEKSEVQNLDDPGAMNEPPLDVTPDAQDTGHVIHGGPRNYGEEGSGSVDELRDTDIHDEDAPER</sequence>
<evidence type="ECO:0000256" key="1">
    <source>
        <dbReference type="SAM" id="MobiDB-lite"/>
    </source>
</evidence>
<name>A0A1G9MF14_9ACTN</name>